<organism evidence="5 6">
    <name type="scientific">Azospirillum humicireducens</name>
    <dbReference type="NCBI Taxonomy" id="1226968"/>
    <lineage>
        <taxon>Bacteria</taxon>
        <taxon>Pseudomonadati</taxon>
        <taxon>Pseudomonadota</taxon>
        <taxon>Alphaproteobacteria</taxon>
        <taxon>Rhodospirillales</taxon>
        <taxon>Azospirillaceae</taxon>
        <taxon>Azospirillum</taxon>
    </lineage>
</organism>
<dbReference type="SUPFAM" id="SSF111369">
    <property type="entry name" value="HlyD-like secretion proteins"/>
    <property type="match status" value="1"/>
</dbReference>
<name>A0A2R4VR84_9PROT</name>
<protein>
    <submittedName>
        <fullName evidence="5">Efflux RND transporter periplasmic adaptor subunit</fullName>
    </submittedName>
</protein>
<dbReference type="OrthoDB" id="7265739at2"/>
<dbReference type="NCBIfam" id="TIGR01730">
    <property type="entry name" value="RND_mfp"/>
    <property type="match status" value="1"/>
</dbReference>
<dbReference type="EMBL" id="CP028902">
    <property type="protein sequence ID" value="AWB06958.1"/>
    <property type="molecule type" value="Genomic_DNA"/>
</dbReference>
<dbReference type="InterPro" id="IPR006143">
    <property type="entry name" value="RND_pump_MFP"/>
</dbReference>
<accession>A0A2R4VR84</accession>
<keyword evidence="5" id="KW-0614">Plasmid</keyword>
<dbReference type="PANTHER" id="PTHR30469:SF15">
    <property type="entry name" value="HLYD FAMILY OF SECRETION PROTEINS"/>
    <property type="match status" value="1"/>
</dbReference>
<dbReference type="Gene3D" id="2.40.420.20">
    <property type="match status" value="1"/>
</dbReference>
<dbReference type="GO" id="GO:0015562">
    <property type="term" value="F:efflux transmembrane transporter activity"/>
    <property type="evidence" value="ECO:0007669"/>
    <property type="project" value="TreeGrafter"/>
</dbReference>
<feature type="region of interest" description="Disordered" evidence="3">
    <location>
        <begin position="1"/>
        <end position="28"/>
    </location>
</feature>
<dbReference type="Gene3D" id="2.40.30.170">
    <property type="match status" value="1"/>
</dbReference>
<feature type="coiled-coil region" evidence="2">
    <location>
        <begin position="104"/>
        <end position="131"/>
    </location>
</feature>
<keyword evidence="6" id="KW-1185">Reference proteome</keyword>
<dbReference type="Proteomes" id="UP000077405">
    <property type="component" value="Plasmid pYZ1"/>
</dbReference>
<feature type="compositionally biased region" description="Low complexity" evidence="3">
    <location>
        <begin position="1"/>
        <end position="12"/>
    </location>
</feature>
<dbReference type="GO" id="GO:1990281">
    <property type="term" value="C:efflux pump complex"/>
    <property type="evidence" value="ECO:0007669"/>
    <property type="project" value="TreeGrafter"/>
</dbReference>
<proteinExistence type="inferred from homology"/>
<dbReference type="KEGG" id="ahu:A6A40_16075"/>
<keyword evidence="2" id="KW-0175">Coiled coil</keyword>
<sequence>MAAAAGLAAALGETETGPQDGTVTRPAVSTTRNSVLTVTATVPHREDWAQTLPASGALAAWQEAVIGAETGNLRITQLFADVGTQVTRGQELARLAQDSVQADVRKQEALVAQARASLAQAQANAKRARLVKGSGALSDQQVTEYLITEETARASLASAEADLDSSRITLARTSIRAVDDGVVTSRSATLGTVVSAGTELFRLQRQSRVEWQAELDARQVPQVRSGQTARVTLPDGQTVEGTVRQAAPALNSGTGRGIVYVSLPAGSGALAGGYASGSIELGNSPALTLPQSAVVLRDGRSQVFTIGENGRVTRRIVATGRRQGDRVEILSGLSADAQVVETGGAFLSDGATVTVGPPPSAAVGHGPTDVATLPAAVTGGR</sequence>
<feature type="compositionally biased region" description="Polar residues" evidence="3">
    <location>
        <begin position="16"/>
        <end position="28"/>
    </location>
</feature>
<reference evidence="5 6" key="1">
    <citation type="submission" date="2018-04" db="EMBL/GenBank/DDBJ databases">
        <title>Complete genome sequence of the nitrogen-fixing bacterium Azospirillum humicireducens type strain SgZ-5.</title>
        <authorList>
            <person name="Yu Z."/>
        </authorList>
    </citation>
    <scope>NUCLEOTIDE SEQUENCE [LARGE SCALE GENOMIC DNA]</scope>
    <source>
        <strain evidence="5 6">SgZ-5</strain>
        <plasmid evidence="5 6">pYZ1</plasmid>
    </source>
</reference>
<dbReference type="AlphaFoldDB" id="A0A2R4VR84"/>
<evidence type="ECO:0000256" key="2">
    <source>
        <dbReference type="SAM" id="Coils"/>
    </source>
</evidence>
<geneLocation type="plasmid" evidence="5 6">
    <name>pYZ1</name>
</geneLocation>
<evidence type="ECO:0000313" key="5">
    <source>
        <dbReference type="EMBL" id="AWB06958.1"/>
    </source>
</evidence>
<comment type="similarity">
    <text evidence="1">Belongs to the membrane fusion protein (MFP) (TC 8.A.1) family.</text>
</comment>
<dbReference type="InterPro" id="IPR058637">
    <property type="entry name" value="YknX-like_C"/>
</dbReference>
<gene>
    <name evidence="5" type="ORF">A6A40_16075</name>
</gene>
<dbReference type="Gene3D" id="2.40.50.100">
    <property type="match status" value="1"/>
</dbReference>
<evidence type="ECO:0000313" key="6">
    <source>
        <dbReference type="Proteomes" id="UP000077405"/>
    </source>
</evidence>
<dbReference type="PANTHER" id="PTHR30469">
    <property type="entry name" value="MULTIDRUG RESISTANCE PROTEIN MDTA"/>
    <property type="match status" value="1"/>
</dbReference>
<dbReference type="Gene3D" id="1.10.287.470">
    <property type="entry name" value="Helix hairpin bin"/>
    <property type="match status" value="1"/>
</dbReference>
<evidence type="ECO:0000256" key="3">
    <source>
        <dbReference type="SAM" id="MobiDB-lite"/>
    </source>
</evidence>
<evidence type="ECO:0000256" key="1">
    <source>
        <dbReference type="ARBA" id="ARBA00009477"/>
    </source>
</evidence>
<evidence type="ECO:0000259" key="4">
    <source>
        <dbReference type="Pfam" id="PF25989"/>
    </source>
</evidence>
<dbReference type="Pfam" id="PF25989">
    <property type="entry name" value="YknX_C"/>
    <property type="match status" value="1"/>
</dbReference>
<feature type="domain" description="YknX-like C-terminal permuted SH3-like" evidence="4">
    <location>
        <begin position="286"/>
        <end position="355"/>
    </location>
</feature>